<dbReference type="KEGG" id="vg:62680797"/>
<dbReference type="RefSeq" id="YP_009998215.1">
    <property type="nucleotide sequence ID" value="NC_052984.1"/>
</dbReference>
<dbReference type="Proteomes" id="UP000326305">
    <property type="component" value="Segment"/>
</dbReference>
<evidence type="ECO:0000313" key="2">
    <source>
        <dbReference type="EMBL" id="QFG04450.1"/>
    </source>
</evidence>
<evidence type="ECO:0000259" key="1">
    <source>
        <dbReference type="Pfam" id="PF13550"/>
    </source>
</evidence>
<evidence type="ECO:0000313" key="3">
    <source>
        <dbReference type="Proteomes" id="UP000326305"/>
    </source>
</evidence>
<organism evidence="2 3">
    <name type="scientific">Aeromonas phage vB_AhyS-A18P4</name>
    <dbReference type="NCBI Taxonomy" id="2608321"/>
    <lineage>
        <taxon>Viruses</taxon>
        <taxon>Duplodnaviria</taxon>
        <taxon>Heunggongvirae</taxon>
        <taxon>Uroviricota</taxon>
        <taxon>Caudoviricetes</taxon>
        <taxon>Casjensviridae</taxon>
        <taxon>Sharonstreetvirus</taxon>
        <taxon>Sharonstreetvirus A18P4</taxon>
    </lineage>
</organism>
<dbReference type="Pfam" id="PF13550">
    <property type="entry name" value="Phage-tail_3"/>
    <property type="match status" value="1"/>
</dbReference>
<accession>A0A5J6T4R1</accession>
<sequence>MGKKNKKQTVGYKYFVGAHLVLCHGPIDRILQIYVDDKLLWTPLHDGQGIGIRGDYENIHLDAPDLFGGEDREGGISGDIEIGMGYREQGRSGYLSRVLANKLLPAYRGVVSVILKQIYCGTSPYLKPWKFRAQRIWAPTATDKLQWSPPNAGIGLPGDQYLLRDIWAQGIGQFGSASTMIDGRLYTVRVKIVDAQILGRPISASTPSGITVTVHDYINGKVSWEDNVARKAPYSDFYIMPMTDDVIVIDGGRKFLFPLCLDAVVTSGSWDNPLATWSFRGHYAAIFDPIEKTVQRIPYPASSLMSMNRRLVYPAFNSAGARNYLGPRFAAAWDDDIDGHYIVMGPAGFTYRLVPLRGQVVELHNALGISNNAWRVGYQKAPQRRLFVIWYTTFNVQGVKRDQLNAALYDTETGMEIWESGPTLIPGGYFMSPWDADQRAAELSDISIVCGEDRFVYVFLSRTMAAYFGKRVLIYNTNTPNGSLPATSNMGLPWYKYTGLDVGTRAIKTSWGKGHTCGKFKQARIGADGRFYGFSILDTEPGVILSNGKGPGLVPGGASPMGWYNKGDPSHAAEIDAAVFVWHGTPVAITPRWVGSTSELDSLTPLNAPDGGASSTISPGPWDMNPIHIIRECMTNTEWGRGLPDSIIGPSYAKAAETIYKERLGLSMIWTSEMPINDFILEVIRHIDAVRYEDPETGLQEIKLIRPDYDVATLPVLSPSNCRLEQLTEPTLYDLVNQVTVNFWNRETGEDSAIAAQDTASINMTGTVNNQAMEYSGICSTSVALMVAQRDLARYSKPFRQGRLIVNRKVANLKPGDPFILTWPARGVDRLVCRAALRSDNGELDGQLGIEFGEDIFSQSYNIASVPPPSGWEDPITPPKNFDHVTMFDVPYVMLVDLAGEAEAAATPNDTSYAGFAGARPLTGMHLQYGCFVYPAGTTPPTDSQKEIRESFTPLGITGEDVAQFTDPVITLPLQVANDMGNARVGDWVLVGNAADRDREVLCIAEDPGNMPVAIKVTRATADTYPRAIPKGTPLYLVGTFYAYDEIERVSGEAVAGYGAPKNGKGSYPGPFTYLQIDMVGRQGLPYPAAGFQVNGSYQDDLATEKKRVTLTWHHRNRIQQANQALSWLASSDVPVEVGVSYQVRQVALDDAMAVISELPALPVGQVSTFDLALEDQPYPAEARFARLTVEAVKGGRASLQNRPITVKLAPRLYAPTGLKAEYVGIPGLIAPSALQVVFDSGVPVLRAPANLQAAYVGPDKLVAPDHLVASYTGQDKLVAPDHLVASYTGPAKLVAPVSLVARYVGQAKLAAPVNLVAAYRGTPVLQRPSGLQAAFVPGMVPLAAPVNLVAVYVGKAKLIAPDHLVASYTGPAKLIAPDHLVASYTGPAKLIAPDNLAVTYRGTPVLQRPGDLSTVYFSGVYRLQAPVGLSTSYH</sequence>
<name>A0A5J6T4R1_9CAUD</name>
<feature type="domain" description="Tip attachment protein J" evidence="1">
    <location>
        <begin position="705"/>
        <end position="827"/>
    </location>
</feature>
<dbReference type="EMBL" id="MN317029">
    <property type="protein sequence ID" value="QFG04450.1"/>
    <property type="molecule type" value="Genomic_DNA"/>
</dbReference>
<reference evidence="2 3" key="1">
    <citation type="submission" date="2019-08" db="EMBL/GenBank/DDBJ databases">
        <authorList>
            <person name="Zhang R."/>
        </authorList>
    </citation>
    <scope>NUCLEOTIDE SEQUENCE [LARGE SCALE GENOMIC DNA]</scope>
</reference>
<dbReference type="GeneID" id="62680797"/>
<keyword evidence="3" id="KW-1185">Reference proteome</keyword>
<proteinExistence type="predicted"/>
<dbReference type="InterPro" id="IPR032876">
    <property type="entry name" value="J_dom"/>
</dbReference>
<protein>
    <recommendedName>
        <fullName evidence="1">Tip attachment protein J domain-containing protein</fullName>
    </recommendedName>
</protein>